<evidence type="ECO:0000313" key="1">
    <source>
        <dbReference type="EMBL" id="MFD1315993.1"/>
    </source>
</evidence>
<organism evidence="1 2">
    <name type="scientific">Namhaeicola litoreus</name>
    <dbReference type="NCBI Taxonomy" id="1052145"/>
    <lineage>
        <taxon>Bacteria</taxon>
        <taxon>Pseudomonadati</taxon>
        <taxon>Bacteroidota</taxon>
        <taxon>Flavobacteriia</taxon>
        <taxon>Flavobacteriales</taxon>
        <taxon>Flavobacteriaceae</taxon>
        <taxon>Namhaeicola</taxon>
    </lineage>
</organism>
<evidence type="ECO:0000313" key="2">
    <source>
        <dbReference type="Proteomes" id="UP001597201"/>
    </source>
</evidence>
<comment type="caution">
    <text evidence="1">The sequence shown here is derived from an EMBL/GenBank/DDBJ whole genome shotgun (WGS) entry which is preliminary data.</text>
</comment>
<protein>
    <submittedName>
        <fullName evidence="1">Bacillithiol system redox-active protein YtxJ</fullName>
    </submittedName>
</protein>
<dbReference type="Gene3D" id="3.40.30.10">
    <property type="entry name" value="Glutaredoxin"/>
    <property type="match status" value="1"/>
</dbReference>
<keyword evidence="2" id="KW-1185">Reference proteome</keyword>
<dbReference type="Proteomes" id="UP001597201">
    <property type="component" value="Unassembled WGS sequence"/>
</dbReference>
<name>A0ABW3Y428_9FLAO</name>
<dbReference type="Pfam" id="PF11009">
    <property type="entry name" value="BrxC"/>
    <property type="match status" value="1"/>
</dbReference>
<dbReference type="EMBL" id="JBHTMY010000003">
    <property type="protein sequence ID" value="MFD1315993.1"/>
    <property type="molecule type" value="Genomic_DNA"/>
</dbReference>
<proteinExistence type="predicted"/>
<reference evidence="2" key="1">
    <citation type="journal article" date="2019" name="Int. J. Syst. Evol. Microbiol.">
        <title>The Global Catalogue of Microorganisms (GCM) 10K type strain sequencing project: providing services to taxonomists for standard genome sequencing and annotation.</title>
        <authorList>
            <consortium name="The Broad Institute Genomics Platform"/>
            <consortium name="The Broad Institute Genome Sequencing Center for Infectious Disease"/>
            <person name="Wu L."/>
            <person name="Ma J."/>
        </authorList>
    </citation>
    <scope>NUCLEOTIDE SEQUENCE [LARGE SCALE GENOMIC DNA]</scope>
    <source>
        <strain evidence="2">CCUG 61485</strain>
    </source>
</reference>
<sequence>MNLRPTFFSNKADKHNNLLKWKKLEDVEELDKLATTALNQKIIIFKHSPRCGISSAVLRRFEAKLMDKGNNDLVFLVNVLSDRELSKVLADKFKITHQSPQVLIIKNEKLLRHASHYDILDLDID</sequence>
<dbReference type="RefSeq" id="WP_377178694.1">
    <property type="nucleotide sequence ID" value="NZ_JBHTMY010000003.1"/>
</dbReference>
<accession>A0ABW3Y428</accession>
<gene>
    <name evidence="1" type="primary">ytxJ</name>
    <name evidence="1" type="ORF">ACFQ39_10220</name>
</gene>
<dbReference type="NCBIfam" id="TIGR04019">
    <property type="entry name" value="B_thiol_YtxJ"/>
    <property type="match status" value="1"/>
</dbReference>
<dbReference type="InterPro" id="IPR022551">
    <property type="entry name" value="BrxC"/>
</dbReference>